<protein>
    <submittedName>
        <fullName evidence="2">Uncharacterized protein</fullName>
    </submittedName>
</protein>
<dbReference type="AlphaFoldDB" id="A0AAD8EG17"/>
<comment type="caution">
    <text evidence="2">The sequence shown here is derived from an EMBL/GenBank/DDBJ whole genome shotgun (WGS) entry which is preliminary data.</text>
</comment>
<accession>A0AAD8EG17</accession>
<dbReference type="Proteomes" id="UP001233999">
    <property type="component" value="Unassembled WGS sequence"/>
</dbReference>
<dbReference type="EMBL" id="JASPKZ010005676">
    <property type="protein sequence ID" value="KAJ9588509.1"/>
    <property type="molecule type" value="Genomic_DNA"/>
</dbReference>
<keyword evidence="1" id="KW-0472">Membrane</keyword>
<feature type="non-terminal residue" evidence="2">
    <location>
        <position position="98"/>
    </location>
</feature>
<evidence type="ECO:0000313" key="2">
    <source>
        <dbReference type="EMBL" id="KAJ9588509.1"/>
    </source>
</evidence>
<keyword evidence="1" id="KW-1133">Transmembrane helix</keyword>
<keyword evidence="3" id="KW-1185">Reference proteome</keyword>
<feature type="transmembrane region" description="Helical" evidence="1">
    <location>
        <begin position="43"/>
        <end position="63"/>
    </location>
</feature>
<organism evidence="2 3">
    <name type="scientific">Diploptera punctata</name>
    <name type="common">Pacific beetle cockroach</name>
    <dbReference type="NCBI Taxonomy" id="6984"/>
    <lineage>
        <taxon>Eukaryota</taxon>
        <taxon>Metazoa</taxon>
        <taxon>Ecdysozoa</taxon>
        <taxon>Arthropoda</taxon>
        <taxon>Hexapoda</taxon>
        <taxon>Insecta</taxon>
        <taxon>Pterygota</taxon>
        <taxon>Neoptera</taxon>
        <taxon>Polyneoptera</taxon>
        <taxon>Dictyoptera</taxon>
        <taxon>Blattodea</taxon>
        <taxon>Blaberoidea</taxon>
        <taxon>Blaberidae</taxon>
        <taxon>Diplopterinae</taxon>
        <taxon>Diploptera</taxon>
    </lineage>
</organism>
<name>A0AAD8EG17_DIPPU</name>
<sequence length="98" mass="11432">YLLRATRHLATTRIFFKTSYYPTGLRIDTVFLFLWPFEVRGPALVLLYVFAAYLLFSGVKLTCIATHNSSELEVFSKTDDLCYLTCERMQRPKINQNI</sequence>
<proteinExistence type="predicted"/>
<reference evidence="2" key="2">
    <citation type="submission" date="2023-05" db="EMBL/GenBank/DDBJ databases">
        <authorList>
            <person name="Fouks B."/>
        </authorList>
    </citation>
    <scope>NUCLEOTIDE SEQUENCE</scope>
    <source>
        <strain evidence="2">Stay&amp;Tobe</strain>
        <tissue evidence="2">Testes</tissue>
    </source>
</reference>
<evidence type="ECO:0000256" key="1">
    <source>
        <dbReference type="SAM" id="Phobius"/>
    </source>
</evidence>
<keyword evidence="1" id="KW-0812">Transmembrane</keyword>
<evidence type="ECO:0000313" key="3">
    <source>
        <dbReference type="Proteomes" id="UP001233999"/>
    </source>
</evidence>
<gene>
    <name evidence="2" type="ORF">L9F63_018121</name>
</gene>
<reference evidence="2" key="1">
    <citation type="journal article" date="2023" name="IScience">
        <title>Live-bearing cockroach genome reveals convergent evolutionary mechanisms linked to viviparity in insects and beyond.</title>
        <authorList>
            <person name="Fouks B."/>
            <person name="Harrison M.C."/>
            <person name="Mikhailova A.A."/>
            <person name="Marchal E."/>
            <person name="English S."/>
            <person name="Carruthers M."/>
            <person name="Jennings E.C."/>
            <person name="Chiamaka E.L."/>
            <person name="Frigard R.A."/>
            <person name="Pippel M."/>
            <person name="Attardo G.M."/>
            <person name="Benoit J.B."/>
            <person name="Bornberg-Bauer E."/>
            <person name="Tobe S.S."/>
        </authorList>
    </citation>
    <scope>NUCLEOTIDE SEQUENCE</scope>
    <source>
        <strain evidence="2">Stay&amp;Tobe</strain>
    </source>
</reference>
<feature type="non-terminal residue" evidence="2">
    <location>
        <position position="1"/>
    </location>
</feature>